<sequence length="355" mass="40841">MNKKEKIKSLPLSAGVYLMKDQTGTIIYVGKAKSLKKRVQSYFYDSAAHPQKIRKLVANIDDFDYILTDTEFEAFMLECKLIKEKKPLFNKKMKSHLAYSYIAIKMDGLYRKIIMVPEKSDTDKTLYFGPYTSSIYVRKAIENLKEYLNINCLHPLKGTPCLNFTLGKCMGICLGGNAVDRYNEVVDQIASLLSGSDTKLLEELQQKMEQASADYQFEEAAKLRNYLRSFSVLLYKENMIQFTEGNQNIAVVERLTDDTLKLFLIKGHKVIHSEKLESSENLSETIPSRILATFREVSYGEPVRIGKEELDEVQIIYSYLNGSNGAHFMIIPDYWLETESSFDFEHQIRDLLIKV</sequence>
<keyword evidence="2" id="KW-0227">DNA damage</keyword>
<accession>A0A427TQV6</accession>
<dbReference type="FunFam" id="3.40.1440.10:FF:000001">
    <property type="entry name" value="UvrABC system protein C"/>
    <property type="match status" value="1"/>
</dbReference>
<keyword evidence="1" id="KW-0963">Cytoplasm</keyword>
<evidence type="ECO:0000256" key="5">
    <source>
        <dbReference type="ARBA" id="ARBA00023204"/>
    </source>
</evidence>
<dbReference type="InterPro" id="IPR001943">
    <property type="entry name" value="UVR_dom"/>
</dbReference>
<keyword evidence="8" id="KW-0067">ATP-binding</keyword>
<dbReference type="GO" id="GO:0009380">
    <property type="term" value="C:excinuclease repair complex"/>
    <property type="evidence" value="ECO:0007669"/>
    <property type="project" value="TreeGrafter"/>
</dbReference>
<evidence type="ECO:0000259" key="7">
    <source>
        <dbReference type="PROSITE" id="PS50164"/>
    </source>
</evidence>
<dbReference type="Gene3D" id="3.40.1440.10">
    <property type="entry name" value="GIY-YIG endonuclease"/>
    <property type="match status" value="1"/>
</dbReference>
<dbReference type="CDD" id="cd10434">
    <property type="entry name" value="GIY-YIG_UvrC_Cho"/>
    <property type="match status" value="1"/>
</dbReference>
<dbReference type="SUPFAM" id="SSF46600">
    <property type="entry name" value="C-terminal UvrC-binding domain of UvrB"/>
    <property type="match status" value="1"/>
</dbReference>
<dbReference type="InterPro" id="IPR036876">
    <property type="entry name" value="UVR_dom_sf"/>
</dbReference>
<dbReference type="PANTHER" id="PTHR30562:SF1">
    <property type="entry name" value="UVRABC SYSTEM PROTEIN C"/>
    <property type="match status" value="1"/>
</dbReference>
<dbReference type="SUPFAM" id="SSF82771">
    <property type="entry name" value="GIY-YIG endonuclease"/>
    <property type="match status" value="1"/>
</dbReference>
<dbReference type="PROSITE" id="PS50164">
    <property type="entry name" value="GIY_YIG"/>
    <property type="match status" value="1"/>
</dbReference>
<dbReference type="InterPro" id="IPR050066">
    <property type="entry name" value="UvrABC_protein_C"/>
</dbReference>
<comment type="caution">
    <text evidence="8">The sequence shown here is derived from an EMBL/GenBank/DDBJ whole genome shotgun (WGS) entry which is preliminary data.</text>
</comment>
<evidence type="ECO:0000313" key="9">
    <source>
        <dbReference type="Proteomes" id="UP000279911"/>
    </source>
</evidence>
<keyword evidence="5" id="KW-0234">DNA repair</keyword>
<evidence type="ECO:0000256" key="4">
    <source>
        <dbReference type="ARBA" id="ARBA00022881"/>
    </source>
</evidence>
<evidence type="ECO:0000313" key="8">
    <source>
        <dbReference type="EMBL" id="RSD26814.1"/>
    </source>
</evidence>
<dbReference type="InterPro" id="IPR035901">
    <property type="entry name" value="GIY-YIG_endonuc_sf"/>
</dbReference>
<keyword evidence="8" id="KW-0378">Hydrolase</keyword>
<evidence type="ECO:0000256" key="1">
    <source>
        <dbReference type="ARBA" id="ARBA00022490"/>
    </source>
</evidence>
<keyword evidence="8" id="KW-0347">Helicase</keyword>
<dbReference type="Gene3D" id="4.10.860.10">
    <property type="entry name" value="UVR domain"/>
    <property type="match status" value="1"/>
</dbReference>
<protein>
    <submittedName>
        <fullName evidence="8">DNA helicase UvrC</fullName>
    </submittedName>
</protein>
<name>A0A427TQV6_9BACI</name>
<keyword evidence="8" id="KW-0547">Nucleotide-binding</keyword>
<dbReference type="Proteomes" id="UP000279911">
    <property type="component" value="Unassembled WGS sequence"/>
</dbReference>
<dbReference type="GO" id="GO:0004386">
    <property type="term" value="F:helicase activity"/>
    <property type="evidence" value="ECO:0007669"/>
    <property type="project" value="UniProtKB-KW"/>
</dbReference>
<dbReference type="GO" id="GO:0004518">
    <property type="term" value="F:nuclease activity"/>
    <property type="evidence" value="ECO:0007669"/>
    <property type="project" value="UniProtKB-KW"/>
</dbReference>
<keyword evidence="3" id="KW-0228">DNA excision</keyword>
<evidence type="ECO:0000256" key="2">
    <source>
        <dbReference type="ARBA" id="ARBA00022763"/>
    </source>
</evidence>
<reference evidence="9" key="1">
    <citation type="submission" date="2018-12" db="EMBL/GenBank/DDBJ databases">
        <title>Bacillus chawlae sp. nov., Bacillus glennii sp. nov., and Bacillus saganii sp. nov. Isolated from the Vehicle Assembly Building at Kennedy Space Center where the Viking Spacecraft were Assembled.</title>
        <authorList>
            <person name="Seuylemezian A."/>
            <person name="Vaishampayan P."/>
        </authorList>
    </citation>
    <scope>NUCLEOTIDE SEQUENCE [LARGE SCALE GENOMIC DNA]</scope>
    <source>
        <strain evidence="9">DSM 13966</strain>
    </source>
</reference>
<dbReference type="PROSITE" id="PS50151">
    <property type="entry name" value="UVR"/>
    <property type="match status" value="1"/>
</dbReference>
<dbReference type="GO" id="GO:0006289">
    <property type="term" value="P:nucleotide-excision repair"/>
    <property type="evidence" value="ECO:0007669"/>
    <property type="project" value="InterPro"/>
</dbReference>
<feature type="domain" description="UVR" evidence="6">
    <location>
        <begin position="198"/>
        <end position="233"/>
    </location>
</feature>
<evidence type="ECO:0000259" key="6">
    <source>
        <dbReference type="PROSITE" id="PS50151"/>
    </source>
</evidence>
<dbReference type="SMART" id="SM00465">
    <property type="entry name" value="GIYc"/>
    <property type="match status" value="1"/>
</dbReference>
<gene>
    <name evidence="8" type="ORF">EJA10_13230</name>
</gene>
<dbReference type="PANTHER" id="PTHR30562">
    <property type="entry name" value="UVRC/OXIDOREDUCTASE"/>
    <property type="match status" value="1"/>
</dbReference>
<feature type="domain" description="GIY-YIG" evidence="7">
    <location>
        <begin position="12"/>
        <end position="91"/>
    </location>
</feature>
<dbReference type="InterPro" id="IPR000305">
    <property type="entry name" value="GIY-YIG_endonuc"/>
</dbReference>
<dbReference type="RefSeq" id="WP_125480473.1">
    <property type="nucleotide sequence ID" value="NZ_RSFW01000014.1"/>
</dbReference>
<dbReference type="Pfam" id="PF02151">
    <property type="entry name" value="UVR"/>
    <property type="match status" value="1"/>
</dbReference>
<dbReference type="Pfam" id="PF01541">
    <property type="entry name" value="GIY-YIG"/>
    <property type="match status" value="1"/>
</dbReference>
<proteinExistence type="predicted"/>
<organism evidence="8 9">
    <name type="scientific">Mesobacillus subterraneus</name>
    <dbReference type="NCBI Taxonomy" id="285983"/>
    <lineage>
        <taxon>Bacteria</taxon>
        <taxon>Bacillati</taxon>
        <taxon>Bacillota</taxon>
        <taxon>Bacilli</taxon>
        <taxon>Bacillales</taxon>
        <taxon>Bacillaceae</taxon>
        <taxon>Mesobacillus</taxon>
    </lineage>
</organism>
<keyword evidence="4" id="KW-0267">Excision nuclease</keyword>
<dbReference type="AlphaFoldDB" id="A0A427TQV6"/>
<dbReference type="OrthoDB" id="9804933at2"/>
<dbReference type="EMBL" id="RSFW01000014">
    <property type="protein sequence ID" value="RSD26814.1"/>
    <property type="molecule type" value="Genomic_DNA"/>
</dbReference>
<evidence type="ECO:0000256" key="3">
    <source>
        <dbReference type="ARBA" id="ARBA00022769"/>
    </source>
</evidence>
<dbReference type="InterPro" id="IPR047296">
    <property type="entry name" value="GIY-YIG_UvrC_Cho"/>
</dbReference>